<proteinExistence type="predicted"/>
<dbReference type="EMBL" id="QKZR01000003">
    <property type="protein sequence ID" value="PZX39773.1"/>
    <property type="molecule type" value="Genomic_DNA"/>
</dbReference>
<dbReference type="Proteomes" id="UP000248584">
    <property type="component" value="Unassembled WGS sequence"/>
</dbReference>
<comment type="caution">
    <text evidence="2">The sequence shown here is derived from an EMBL/GenBank/DDBJ whole genome shotgun (WGS) entry which is preliminary data.</text>
</comment>
<feature type="transmembrane region" description="Helical" evidence="1">
    <location>
        <begin position="68"/>
        <end position="86"/>
    </location>
</feature>
<reference evidence="2 3" key="1">
    <citation type="submission" date="2018-06" db="EMBL/GenBank/DDBJ databases">
        <title>Genomic Encyclopedia of Archaeal and Bacterial Type Strains, Phase II (KMG-II): from individual species to whole genera.</title>
        <authorList>
            <person name="Goeker M."/>
        </authorList>
    </citation>
    <scope>NUCLEOTIDE SEQUENCE [LARGE SCALE GENOMIC DNA]</scope>
    <source>
        <strain evidence="2 3">DSM 17205</strain>
    </source>
</reference>
<evidence type="ECO:0000313" key="3">
    <source>
        <dbReference type="Proteomes" id="UP000248584"/>
    </source>
</evidence>
<evidence type="ECO:0000313" key="2">
    <source>
        <dbReference type="EMBL" id="PZX39773.1"/>
    </source>
</evidence>
<evidence type="ECO:0000256" key="1">
    <source>
        <dbReference type="SAM" id="Phobius"/>
    </source>
</evidence>
<feature type="transmembrane region" description="Helical" evidence="1">
    <location>
        <begin position="127"/>
        <end position="145"/>
    </location>
</feature>
<feature type="transmembrane region" description="Helical" evidence="1">
    <location>
        <begin position="157"/>
        <end position="178"/>
    </location>
</feature>
<gene>
    <name evidence="2" type="ORF">LX97_02130</name>
</gene>
<accession>A0ABX5PX69</accession>
<protein>
    <submittedName>
        <fullName evidence="2">Uncharacterized protein</fullName>
    </submittedName>
</protein>
<keyword evidence="1" id="KW-1133">Transmembrane helix</keyword>
<feature type="transmembrane region" description="Helical" evidence="1">
    <location>
        <begin position="6"/>
        <end position="25"/>
    </location>
</feature>
<feature type="transmembrane region" description="Helical" evidence="1">
    <location>
        <begin position="98"/>
        <end position="121"/>
    </location>
</feature>
<sequence length="223" mass="26110">MEQTFDILINTFHILLGVNFIFYFVAFIQREPALKFIFLYVAASTATEVLSYLLVHGVISFAERKTNAPFFFLFIIAQFLSIAFFFRRVLKRRKWFSYYNYLMILALIIAVAPYILNIQLIMSFSPWAAFITFPILIFLSSLYFIDLLDIKKGYPFVNIGIFISLGCSLINFVSFSFQDGVNDSIKSFKHLLHILPLISLHILFLYECLLYFKSQIQRSTMLR</sequence>
<keyword evidence="1" id="KW-0812">Transmembrane</keyword>
<name>A0ABX5PX69_9FLAO</name>
<keyword evidence="1" id="KW-0472">Membrane</keyword>
<feature type="transmembrane region" description="Helical" evidence="1">
    <location>
        <begin position="37"/>
        <end position="62"/>
    </location>
</feature>
<keyword evidence="3" id="KW-1185">Reference proteome</keyword>
<organism evidence="2 3">
    <name type="scientific">Nonlabens dokdonensis</name>
    <dbReference type="NCBI Taxonomy" id="328515"/>
    <lineage>
        <taxon>Bacteria</taxon>
        <taxon>Pseudomonadati</taxon>
        <taxon>Bacteroidota</taxon>
        <taxon>Flavobacteriia</taxon>
        <taxon>Flavobacteriales</taxon>
        <taxon>Flavobacteriaceae</taxon>
        <taxon>Nonlabens</taxon>
    </lineage>
</organism>
<feature type="transmembrane region" description="Helical" evidence="1">
    <location>
        <begin position="190"/>
        <end position="212"/>
    </location>
</feature>